<evidence type="ECO:0000313" key="1">
    <source>
        <dbReference type="EMBL" id="KLU01155.1"/>
    </source>
</evidence>
<organism evidence="1 2">
    <name type="scientific">Rhodopirellula islandica</name>
    <dbReference type="NCBI Taxonomy" id="595434"/>
    <lineage>
        <taxon>Bacteria</taxon>
        <taxon>Pseudomonadati</taxon>
        <taxon>Planctomycetota</taxon>
        <taxon>Planctomycetia</taxon>
        <taxon>Pirellulales</taxon>
        <taxon>Pirellulaceae</taxon>
        <taxon>Rhodopirellula</taxon>
    </lineage>
</organism>
<dbReference type="EMBL" id="LECT01000055">
    <property type="protein sequence ID" value="KLU01155.1"/>
    <property type="molecule type" value="Genomic_DNA"/>
</dbReference>
<dbReference type="AlphaFoldDB" id="A0A0J1B2L0"/>
<comment type="caution">
    <text evidence="1">The sequence shown here is derived from an EMBL/GenBank/DDBJ whole genome shotgun (WGS) entry which is preliminary data.</text>
</comment>
<accession>A0A0J1B2L0</accession>
<protein>
    <submittedName>
        <fullName evidence="1">Uncharacterized protein</fullName>
    </submittedName>
</protein>
<dbReference type="Proteomes" id="UP000036367">
    <property type="component" value="Unassembled WGS sequence"/>
</dbReference>
<reference evidence="1" key="1">
    <citation type="submission" date="2015-05" db="EMBL/GenBank/DDBJ databases">
        <title>Permanent draft genome of Rhodopirellula islandicus K833.</title>
        <authorList>
            <person name="Kizina J."/>
            <person name="Richter M."/>
            <person name="Glockner F.O."/>
            <person name="Harder J."/>
        </authorList>
    </citation>
    <scope>NUCLEOTIDE SEQUENCE [LARGE SCALE GENOMIC DNA]</scope>
    <source>
        <strain evidence="1">K833</strain>
    </source>
</reference>
<keyword evidence="2" id="KW-1185">Reference proteome</keyword>
<sequence>MSLCLPKRLDPAYLLTRNRQVPAIVRTTERPAIRLDSSGFLRVIGSALD</sequence>
<proteinExistence type="predicted"/>
<evidence type="ECO:0000313" key="2">
    <source>
        <dbReference type="Proteomes" id="UP000036367"/>
    </source>
</evidence>
<name>A0A0J1B2L0_RHOIS</name>
<gene>
    <name evidence="1" type="ORF">RISK_006724</name>
</gene>